<gene>
    <name evidence="8" type="ORF">ALO40_00812</name>
</gene>
<dbReference type="InterPro" id="IPR016148">
    <property type="entry name" value="Pili_assmbl_chaperone_C"/>
</dbReference>
<dbReference type="PANTHER" id="PTHR30251">
    <property type="entry name" value="PILUS ASSEMBLY CHAPERONE"/>
    <property type="match status" value="1"/>
</dbReference>
<evidence type="ECO:0000256" key="4">
    <source>
        <dbReference type="ARBA" id="ARBA00022764"/>
    </source>
</evidence>
<dbReference type="InterPro" id="IPR001829">
    <property type="entry name" value="Pili_assmbl_chaperone_bac"/>
</dbReference>
<keyword evidence="4" id="KW-0574">Periplasm</keyword>
<name>A0A0Q0CRL1_9PSED</name>
<dbReference type="InterPro" id="IPR008962">
    <property type="entry name" value="PapD-like_sf"/>
</dbReference>
<organism evidence="8 9">
    <name type="scientific">Pseudomonas syringae pv. viburni</name>
    <dbReference type="NCBI Taxonomy" id="251703"/>
    <lineage>
        <taxon>Bacteria</taxon>
        <taxon>Pseudomonadati</taxon>
        <taxon>Pseudomonadota</taxon>
        <taxon>Gammaproteobacteria</taxon>
        <taxon>Pseudomonadales</taxon>
        <taxon>Pseudomonadaceae</taxon>
        <taxon>Pseudomonas</taxon>
    </lineage>
</organism>
<dbReference type="SUPFAM" id="SSF49354">
    <property type="entry name" value="PapD-like"/>
    <property type="match status" value="1"/>
</dbReference>
<evidence type="ECO:0000256" key="2">
    <source>
        <dbReference type="ARBA" id="ARBA00007399"/>
    </source>
</evidence>
<dbReference type="SUPFAM" id="SSF49584">
    <property type="entry name" value="Periplasmic chaperone C-domain"/>
    <property type="match status" value="1"/>
</dbReference>
<proteinExistence type="inferred from homology"/>
<feature type="domain" description="Pili assembly chaperone C-terminal" evidence="7">
    <location>
        <begin position="195"/>
        <end position="255"/>
    </location>
</feature>
<dbReference type="InterPro" id="IPR016147">
    <property type="entry name" value="Pili_assmbl_chaperone_N"/>
</dbReference>
<dbReference type="EMBL" id="LJRR01000459">
    <property type="protein sequence ID" value="KPZ08578.1"/>
    <property type="molecule type" value="Genomic_DNA"/>
</dbReference>
<evidence type="ECO:0000256" key="1">
    <source>
        <dbReference type="ARBA" id="ARBA00004418"/>
    </source>
</evidence>
<keyword evidence="5" id="KW-0143">Chaperone</keyword>
<dbReference type="Proteomes" id="UP000050317">
    <property type="component" value="Unassembled WGS sequence"/>
</dbReference>
<evidence type="ECO:0000259" key="6">
    <source>
        <dbReference type="Pfam" id="PF00345"/>
    </source>
</evidence>
<comment type="similarity">
    <text evidence="2">Belongs to the periplasmic pilus chaperone family.</text>
</comment>
<protein>
    <submittedName>
        <fullName evidence="8">Chaperone protein PapD</fullName>
    </submittedName>
</protein>
<dbReference type="Pfam" id="PF00345">
    <property type="entry name" value="PapD_N"/>
    <property type="match status" value="1"/>
</dbReference>
<evidence type="ECO:0000259" key="7">
    <source>
        <dbReference type="Pfam" id="PF02753"/>
    </source>
</evidence>
<dbReference type="GO" id="GO:0030288">
    <property type="term" value="C:outer membrane-bounded periplasmic space"/>
    <property type="evidence" value="ECO:0007669"/>
    <property type="project" value="InterPro"/>
</dbReference>
<dbReference type="InterPro" id="IPR036316">
    <property type="entry name" value="Pili_assmbl_chap_C_dom_sf"/>
</dbReference>
<dbReference type="PRINTS" id="PR00969">
    <property type="entry name" value="CHAPERONPILI"/>
</dbReference>
<feature type="domain" description="Pili assembly chaperone N-terminal" evidence="6">
    <location>
        <begin position="51"/>
        <end position="167"/>
    </location>
</feature>
<reference evidence="8 9" key="1">
    <citation type="submission" date="2015-09" db="EMBL/GenBank/DDBJ databases">
        <title>Genome announcement of multiple Pseudomonas syringae strains.</title>
        <authorList>
            <person name="Thakur S."/>
            <person name="Wang P.W."/>
            <person name="Gong Y."/>
            <person name="Weir B.S."/>
            <person name="Guttman D.S."/>
        </authorList>
    </citation>
    <scope>NUCLEOTIDE SEQUENCE [LARGE SCALE GENOMIC DNA]</scope>
    <source>
        <strain evidence="8 9">ICMP3963</strain>
    </source>
</reference>
<dbReference type="Pfam" id="PF02753">
    <property type="entry name" value="PapD_C"/>
    <property type="match status" value="1"/>
</dbReference>
<evidence type="ECO:0000256" key="5">
    <source>
        <dbReference type="ARBA" id="ARBA00023186"/>
    </source>
</evidence>
<dbReference type="InterPro" id="IPR050643">
    <property type="entry name" value="Periplasmic_pilus_chap"/>
</dbReference>
<dbReference type="AlphaFoldDB" id="A0A0Q0CRL1"/>
<dbReference type="Gene3D" id="2.60.40.10">
    <property type="entry name" value="Immunoglobulins"/>
    <property type="match status" value="2"/>
</dbReference>
<evidence type="ECO:0000313" key="8">
    <source>
        <dbReference type="EMBL" id="KPZ08578.1"/>
    </source>
</evidence>
<dbReference type="PANTHER" id="PTHR30251:SF2">
    <property type="entry name" value="FIMBRIAL CHAPERONE YADV-RELATED"/>
    <property type="match status" value="1"/>
</dbReference>
<dbReference type="GO" id="GO:0071555">
    <property type="term" value="P:cell wall organization"/>
    <property type="evidence" value="ECO:0007669"/>
    <property type="project" value="InterPro"/>
</dbReference>
<sequence>MHPDLIQGLDAQGKTSMIGIICQQAVVRPTLGFCMALAVLTSYISTAEAALTVNATRVVFASDKRSTSVVVSNPSDRPFAVQTWVNTVEDDVVTVVPFATSPPLFRLNPGKQQQVQINGLPNDLPSDRESLFFFNVQEIPQADSSQGNVLNIALRTRLKLFYRPAGLTDNPTARLKDLQWSIEQSNGKTRLVAMNPTPFHVSFIRLEVTGSLGTEKIKQAAMLGPFTSQAYELGETKAGPGLQVVFSAINDYGGQSIPLTVPVTLTH</sequence>
<dbReference type="InterPro" id="IPR013783">
    <property type="entry name" value="Ig-like_fold"/>
</dbReference>
<accession>A0A0Q0CRL1</accession>
<comment type="subcellular location">
    <subcellularLocation>
        <location evidence="1">Periplasm</location>
    </subcellularLocation>
</comment>
<comment type="caution">
    <text evidence="8">The sequence shown here is derived from an EMBL/GenBank/DDBJ whole genome shotgun (WGS) entry which is preliminary data.</text>
</comment>
<dbReference type="PATRIC" id="fig|251703.9.peg.1110"/>
<evidence type="ECO:0000313" key="9">
    <source>
        <dbReference type="Proteomes" id="UP000050317"/>
    </source>
</evidence>
<evidence type="ECO:0000256" key="3">
    <source>
        <dbReference type="ARBA" id="ARBA00022729"/>
    </source>
</evidence>
<keyword evidence="3" id="KW-0732">Signal</keyword>